<evidence type="ECO:0000256" key="1">
    <source>
        <dbReference type="ARBA" id="ARBA00022737"/>
    </source>
</evidence>
<accession>A0AAN9THH4</accession>
<dbReference type="InterPro" id="IPR058923">
    <property type="entry name" value="RCC1-like_dom"/>
</dbReference>
<comment type="caution">
    <text evidence="4">The sequence shown here is derived from an EMBL/GenBank/DDBJ whole genome shotgun (WGS) entry which is preliminary data.</text>
</comment>
<dbReference type="InterPro" id="IPR011333">
    <property type="entry name" value="SKP1/BTB/POZ_sf"/>
</dbReference>
<dbReference type="Gene3D" id="2.130.10.30">
    <property type="entry name" value="Regulator of chromosome condensation 1/beta-lactamase-inhibitor protein II"/>
    <property type="match status" value="1"/>
</dbReference>
<dbReference type="AlphaFoldDB" id="A0AAN9THH4"/>
<dbReference type="PROSITE" id="PS50012">
    <property type="entry name" value="RCC1_3"/>
    <property type="match status" value="4"/>
</dbReference>
<dbReference type="SUPFAM" id="SSF54695">
    <property type="entry name" value="POZ domain"/>
    <property type="match status" value="1"/>
</dbReference>
<feature type="repeat" description="RCC1" evidence="2">
    <location>
        <begin position="139"/>
        <end position="192"/>
    </location>
</feature>
<dbReference type="PANTHER" id="PTHR22872">
    <property type="entry name" value="BTK-BINDING PROTEIN-RELATED"/>
    <property type="match status" value="1"/>
</dbReference>
<keyword evidence="1" id="KW-0677">Repeat</keyword>
<feature type="repeat" description="RCC1" evidence="2">
    <location>
        <begin position="249"/>
        <end position="300"/>
    </location>
</feature>
<dbReference type="InterPro" id="IPR000408">
    <property type="entry name" value="Reg_chr_condens"/>
</dbReference>
<dbReference type="SUPFAM" id="SSF50985">
    <property type="entry name" value="RCC1/BLIP-II"/>
    <property type="match status" value="1"/>
</dbReference>
<dbReference type="InterPro" id="IPR009091">
    <property type="entry name" value="RCC1/BLIP-II"/>
</dbReference>
<sequence length="526" mass="60216">MNFEAWSPLTSIPRESLRQIRVAHVFRRSVLLITYNDEVLASGYNDSGCLGLRINFRDSKDRFVPQSVVELHQKKIKAVYMWGKIRGNADVENVRQVNNECEEQDYTILEPTLIDQNITKKVTKVACGEDHCLLLNIDGEVYSWGGNNYGQLGINSKEQQIATPTKIEEQLAGKRIVKISCGSYFSAAVLDSGEVFTWGFNNEGQLGLNDSEVRIELIRMPERVSNLNDAVIIKIMCGREHVLAMNDSQELFVWGGNRYGQLGLGDWKCRYGPAKIETIGKVTKIAASSHSHISAALAANSKIYMWGRCAGTDIDVPKETHYESLHEVFAHNSKPRIMYKSMTRLPDYESGNETLKNAFEDAETSDLIIKAEGKEIFVHRAILRLRSEYFRTFLQEHWCSETEKFISIQRQSYDVMYVYLKYLYCGNLQTELNVALELLFLADEYNDRLLKRLCEMKIQSEITTENVASLYSIARKLDAKKLRKRCLSFAGNHMSDLIKSSGFDDWDVTTVKEFFRECSKRKLLRS</sequence>
<feature type="repeat" description="RCC1" evidence="2">
    <location>
        <begin position="193"/>
        <end position="248"/>
    </location>
</feature>
<proteinExistence type="predicted"/>
<dbReference type="PROSITE" id="PS50097">
    <property type="entry name" value="BTB"/>
    <property type="match status" value="1"/>
</dbReference>
<evidence type="ECO:0000313" key="4">
    <source>
        <dbReference type="EMBL" id="KAK7584108.1"/>
    </source>
</evidence>
<dbReference type="SMART" id="SM00225">
    <property type="entry name" value="BTB"/>
    <property type="match status" value="1"/>
</dbReference>
<dbReference type="Pfam" id="PF00651">
    <property type="entry name" value="BTB"/>
    <property type="match status" value="1"/>
</dbReference>
<dbReference type="EMBL" id="JBBCAQ010000032">
    <property type="protein sequence ID" value="KAK7584108.1"/>
    <property type="molecule type" value="Genomic_DNA"/>
</dbReference>
<name>A0AAN9THH4_9HEMI</name>
<gene>
    <name evidence="4" type="ORF">V9T40_005071</name>
</gene>
<organism evidence="4 5">
    <name type="scientific">Parthenolecanium corni</name>
    <dbReference type="NCBI Taxonomy" id="536013"/>
    <lineage>
        <taxon>Eukaryota</taxon>
        <taxon>Metazoa</taxon>
        <taxon>Ecdysozoa</taxon>
        <taxon>Arthropoda</taxon>
        <taxon>Hexapoda</taxon>
        <taxon>Insecta</taxon>
        <taxon>Pterygota</taxon>
        <taxon>Neoptera</taxon>
        <taxon>Paraneoptera</taxon>
        <taxon>Hemiptera</taxon>
        <taxon>Sternorrhyncha</taxon>
        <taxon>Coccoidea</taxon>
        <taxon>Coccidae</taxon>
        <taxon>Parthenolecanium</taxon>
    </lineage>
</organism>
<keyword evidence="5" id="KW-1185">Reference proteome</keyword>
<dbReference type="Gene3D" id="3.30.710.10">
    <property type="entry name" value="Potassium Channel Kv1.1, Chain A"/>
    <property type="match status" value="1"/>
</dbReference>
<dbReference type="Proteomes" id="UP001367676">
    <property type="component" value="Unassembled WGS sequence"/>
</dbReference>
<evidence type="ECO:0000259" key="3">
    <source>
        <dbReference type="PROSITE" id="PS50097"/>
    </source>
</evidence>
<feature type="domain" description="BTB" evidence="3">
    <location>
        <begin position="365"/>
        <end position="432"/>
    </location>
</feature>
<evidence type="ECO:0000313" key="5">
    <source>
        <dbReference type="Proteomes" id="UP001367676"/>
    </source>
</evidence>
<dbReference type="InterPro" id="IPR051625">
    <property type="entry name" value="Signaling_Regulatory_Domain"/>
</dbReference>
<dbReference type="Pfam" id="PF25390">
    <property type="entry name" value="WD40_RLD"/>
    <property type="match status" value="1"/>
</dbReference>
<dbReference type="InterPro" id="IPR000210">
    <property type="entry name" value="BTB/POZ_dom"/>
</dbReference>
<feature type="repeat" description="RCC1" evidence="2">
    <location>
        <begin position="77"/>
        <end position="138"/>
    </location>
</feature>
<dbReference type="PRINTS" id="PR00633">
    <property type="entry name" value="RCCNDNSATION"/>
</dbReference>
<reference evidence="4 5" key="1">
    <citation type="submission" date="2024-03" db="EMBL/GenBank/DDBJ databases">
        <title>Adaptation during the transition from Ophiocordyceps entomopathogen to insect associate is accompanied by gene loss and intensified selection.</title>
        <authorList>
            <person name="Ward C.M."/>
            <person name="Onetto C.A."/>
            <person name="Borneman A.R."/>
        </authorList>
    </citation>
    <scope>NUCLEOTIDE SEQUENCE [LARGE SCALE GENOMIC DNA]</scope>
    <source>
        <strain evidence="4">AWRI1</strain>
        <tissue evidence="4">Single Adult Female</tissue>
    </source>
</reference>
<protein>
    <recommendedName>
        <fullName evidence="3">BTB domain-containing protein</fullName>
    </recommendedName>
</protein>
<evidence type="ECO:0000256" key="2">
    <source>
        <dbReference type="PROSITE-ProRule" id="PRU00235"/>
    </source>
</evidence>